<feature type="active site" description="Proton donor" evidence="8">
    <location>
        <position position="100"/>
    </location>
</feature>
<dbReference type="PROSITE" id="PS00903">
    <property type="entry name" value="CYT_DCMP_DEAMINASES_1"/>
    <property type="match status" value="1"/>
</dbReference>
<comment type="subunit">
    <text evidence="2 8">Homodimer.</text>
</comment>
<evidence type="ECO:0000313" key="10">
    <source>
        <dbReference type="EMBL" id="KKZ96674.1"/>
    </source>
</evidence>
<evidence type="ECO:0000256" key="4">
    <source>
        <dbReference type="ARBA" id="ARBA00022723"/>
    </source>
</evidence>
<comment type="cofactor">
    <cofactor evidence="8">
        <name>Zn(2+)</name>
        <dbReference type="ChEBI" id="CHEBI:29105"/>
    </cofactor>
    <text evidence="8">Binds 1 zinc ion per subunit.</text>
</comment>
<evidence type="ECO:0000256" key="3">
    <source>
        <dbReference type="ARBA" id="ARBA00022694"/>
    </source>
</evidence>
<comment type="caution">
    <text evidence="10">The sequence shown here is derived from an EMBL/GenBank/DDBJ whole genome shotgun (WGS) entry which is preliminary data.</text>
</comment>
<dbReference type="SUPFAM" id="SSF53927">
    <property type="entry name" value="Cytidine deaminase-like"/>
    <property type="match status" value="1"/>
</dbReference>
<feature type="domain" description="CMP/dCMP-type deaminase" evidence="9">
    <location>
        <begin position="47"/>
        <end position="165"/>
    </location>
</feature>
<dbReference type="InterPro" id="IPR016193">
    <property type="entry name" value="Cytidine_deaminase-like"/>
</dbReference>
<dbReference type="Pfam" id="PF14437">
    <property type="entry name" value="MafB19-deam"/>
    <property type="match status" value="1"/>
</dbReference>
<dbReference type="CDD" id="cd01285">
    <property type="entry name" value="nucleoside_deaminase"/>
    <property type="match status" value="1"/>
</dbReference>
<evidence type="ECO:0000256" key="5">
    <source>
        <dbReference type="ARBA" id="ARBA00022801"/>
    </source>
</evidence>
<dbReference type="HAMAP" id="MF_00972">
    <property type="entry name" value="tRNA_aden_deaminase"/>
    <property type="match status" value="1"/>
</dbReference>
<dbReference type="GO" id="GO:0052717">
    <property type="term" value="F:tRNA-specific adenosine-34 deaminase activity"/>
    <property type="evidence" value="ECO:0007669"/>
    <property type="project" value="UniProtKB-UniRule"/>
</dbReference>
<dbReference type="PANTHER" id="PTHR11079">
    <property type="entry name" value="CYTOSINE DEAMINASE FAMILY MEMBER"/>
    <property type="match status" value="1"/>
</dbReference>
<organism evidence="10 11">
    <name type="scientific">Bacillus wiedmannii</name>
    <dbReference type="NCBI Taxonomy" id="1890302"/>
    <lineage>
        <taxon>Bacteria</taxon>
        <taxon>Bacillati</taxon>
        <taxon>Bacillota</taxon>
        <taxon>Bacilli</taxon>
        <taxon>Bacillales</taxon>
        <taxon>Bacillaceae</taxon>
        <taxon>Bacillus</taxon>
        <taxon>Bacillus cereus group</taxon>
    </lineage>
</organism>
<dbReference type="EC" id="3.5.4.33" evidence="8"/>
<sequence>MSKAVFFICNPLSFLLGWIEFVKVIPCAVNGKKCILFEGKDYGMEHDQDIYFMQLAIEEAKKAEAIQEVPIGAVIVLDGEVISVAHNLRETEQRSIAHAELLAIDEACKKLGTWRLEDATLYVTLEPCPMCAGGIVLSRVKRVVYGASDPKGGCAGTLMNLLTDERFNHQCEVVAGVLEKECGTLLTNFFRELRKKRKAIKKLEKSNEN</sequence>
<evidence type="ECO:0000256" key="8">
    <source>
        <dbReference type="HAMAP-Rule" id="MF_00972"/>
    </source>
</evidence>
<keyword evidence="6 8" id="KW-0862">Zinc</keyword>
<comment type="function">
    <text evidence="8">Catalyzes the deamination of adenosine to inosine at the wobble position 34 of tRNA(Arg2).</text>
</comment>
<feature type="binding site" evidence="8">
    <location>
        <position position="128"/>
    </location>
    <ligand>
        <name>Zn(2+)</name>
        <dbReference type="ChEBI" id="CHEBI:29105"/>
        <note>catalytic</note>
    </ligand>
</feature>
<dbReference type="InterPro" id="IPR016192">
    <property type="entry name" value="APOBEC/CMP_deaminase_Zn-bd"/>
</dbReference>
<dbReference type="PROSITE" id="PS51747">
    <property type="entry name" value="CYT_DCMP_DEAMINASES_2"/>
    <property type="match status" value="1"/>
</dbReference>
<dbReference type="EMBL" id="LCYN01000013">
    <property type="protein sequence ID" value="KKZ96674.1"/>
    <property type="molecule type" value="Genomic_DNA"/>
</dbReference>
<feature type="binding site" evidence="8">
    <location>
        <position position="131"/>
    </location>
    <ligand>
        <name>Zn(2+)</name>
        <dbReference type="ChEBI" id="CHEBI:29105"/>
        <note>catalytic</note>
    </ligand>
</feature>
<keyword evidence="4 8" id="KW-0479">Metal-binding</keyword>
<dbReference type="FunFam" id="3.40.140.10:FF:000005">
    <property type="entry name" value="tRNA-specific adenosine deaminase"/>
    <property type="match status" value="1"/>
</dbReference>
<reference evidence="10 11" key="1">
    <citation type="journal article" date="2015" name="Genome Announc.">
        <title>Next-Generation Whole-Genome Sequencing of Eight Strains of Bacillus cereus, Isolated from Food.</title>
        <authorList>
            <person name="Krawczyk A.O."/>
            <person name="de Jong A."/>
            <person name="Eijlander R.T."/>
            <person name="Berendsen E.M."/>
            <person name="Holsappel S."/>
            <person name="Wells-Bennik M.H."/>
            <person name="Kuipers O.P."/>
        </authorList>
    </citation>
    <scope>NUCLEOTIDE SEQUENCE [LARGE SCALE GENOMIC DNA]</scope>
    <source>
        <strain evidence="10 11">B4147</strain>
    </source>
</reference>
<evidence type="ECO:0000256" key="7">
    <source>
        <dbReference type="ARBA" id="ARBA00048045"/>
    </source>
</evidence>
<dbReference type="GO" id="GO:0002100">
    <property type="term" value="P:tRNA wobble adenosine to inosine editing"/>
    <property type="evidence" value="ECO:0007669"/>
    <property type="project" value="UniProtKB-UniRule"/>
</dbReference>
<dbReference type="PATRIC" id="fig|1396.433.peg.1343"/>
<proteinExistence type="inferred from homology"/>
<dbReference type="GO" id="GO:0008270">
    <property type="term" value="F:zinc ion binding"/>
    <property type="evidence" value="ECO:0007669"/>
    <property type="project" value="UniProtKB-UniRule"/>
</dbReference>
<accession>A0A0G8CB40</accession>
<comment type="similarity">
    <text evidence="1">Belongs to the cytidine and deoxycytidylate deaminase family. ADAT2 subfamily.</text>
</comment>
<evidence type="ECO:0000313" key="11">
    <source>
        <dbReference type="Proteomes" id="UP000035350"/>
    </source>
</evidence>
<comment type="catalytic activity">
    <reaction evidence="7 8">
        <text>adenosine(34) in tRNA + H2O + H(+) = inosine(34) in tRNA + NH4(+)</text>
        <dbReference type="Rhea" id="RHEA:43168"/>
        <dbReference type="Rhea" id="RHEA-COMP:10373"/>
        <dbReference type="Rhea" id="RHEA-COMP:10374"/>
        <dbReference type="ChEBI" id="CHEBI:15377"/>
        <dbReference type="ChEBI" id="CHEBI:15378"/>
        <dbReference type="ChEBI" id="CHEBI:28938"/>
        <dbReference type="ChEBI" id="CHEBI:74411"/>
        <dbReference type="ChEBI" id="CHEBI:82852"/>
        <dbReference type="EC" id="3.5.4.33"/>
    </reaction>
</comment>
<evidence type="ECO:0000256" key="6">
    <source>
        <dbReference type="ARBA" id="ARBA00022833"/>
    </source>
</evidence>
<dbReference type="InterPro" id="IPR002125">
    <property type="entry name" value="CMP_dCMP_dom"/>
</dbReference>
<dbReference type="AlphaFoldDB" id="A0A0G8CB40"/>
<evidence type="ECO:0000256" key="1">
    <source>
        <dbReference type="ARBA" id="ARBA00010669"/>
    </source>
</evidence>
<feature type="binding site" evidence="8">
    <location>
        <position position="98"/>
    </location>
    <ligand>
        <name>Zn(2+)</name>
        <dbReference type="ChEBI" id="CHEBI:29105"/>
        <note>catalytic</note>
    </ligand>
</feature>
<keyword evidence="5 8" id="KW-0378">Hydrolase</keyword>
<reference evidence="11" key="2">
    <citation type="submission" date="2015-04" db="EMBL/GenBank/DDBJ databases">
        <title>Draft Genome Sequences of Eight Spore-Forming Food Isolates of Bacillus cereus Genome sequencing.</title>
        <authorList>
            <person name="Krawcyk A.O."/>
            <person name="de Jong A."/>
            <person name="Eijlander R.T."/>
            <person name="Berendsen E.M."/>
            <person name="Holsappel S."/>
            <person name="Wells-Bennik M."/>
            <person name="Kuipers O.P."/>
        </authorList>
    </citation>
    <scope>NUCLEOTIDE SEQUENCE [LARGE SCALE GENOMIC DNA]</scope>
    <source>
        <strain evidence="11">B4147</strain>
    </source>
</reference>
<dbReference type="InterPro" id="IPR058535">
    <property type="entry name" value="MafB19-deam"/>
</dbReference>
<dbReference type="NCBIfam" id="NF008113">
    <property type="entry name" value="PRK10860.1"/>
    <property type="match status" value="1"/>
</dbReference>
<dbReference type="InterPro" id="IPR028883">
    <property type="entry name" value="tRNA_aden_deaminase"/>
</dbReference>
<name>A0A0G8CB40_9BACI</name>
<protein>
    <recommendedName>
        <fullName evidence="8">tRNA-specific adenosine deaminase</fullName>
        <ecNumber evidence="8">3.5.4.33</ecNumber>
    </recommendedName>
</protein>
<evidence type="ECO:0000259" key="9">
    <source>
        <dbReference type="PROSITE" id="PS51747"/>
    </source>
</evidence>
<dbReference type="PANTHER" id="PTHR11079:SF202">
    <property type="entry name" value="TRNA-SPECIFIC ADENOSINE DEAMINASE"/>
    <property type="match status" value="1"/>
</dbReference>
<gene>
    <name evidence="8" type="primary">tadA</name>
    <name evidence="10" type="ORF">B4147_0010</name>
</gene>
<dbReference type="Gene3D" id="3.40.140.10">
    <property type="entry name" value="Cytidine Deaminase, domain 2"/>
    <property type="match status" value="1"/>
</dbReference>
<dbReference type="Proteomes" id="UP000035350">
    <property type="component" value="Unassembled WGS sequence"/>
</dbReference>
<evidence type="ECO:0000256" key="2">
    <source>
        <dbReference type="ARBA" id="ARBA00011738"/>
    </source>
</evidence>
<keyword evidence="3 8" id="KW-0819">tRNA processing</keyword>